<dbReference type="AlphaFoldDB" id="A0A0D0CNN1"/>
<protein>
    <submittedName>
        <fullName evidence="2">Uncharacterized protein</fullName>
    </submittedName>
</protein>
<feature type="transmembrane region" description="Helical" evidence="1">
    <location>
        <begin position="196"/>
        <end position="219"/>
    </location>
</feature>
<gene>
    <name evidence="2" type="ORF">GYMLUDRAFT_1012313</name>
</gene>
<evidence type="ECO:0000313" key="2">
    <source>
        <dbReference type="EMBL" id="KIK56888.1"/>
    </source>
</evidence>
<proteinExistence type="predicted"/>
<organism evidence="2 3">
    <name type="scientific">Collybiopsis luxurians FD-317 M1</name>
    <dbReference type="NCBI Taxonomy" id="944289"/>
    <lineage>
        <taxon>Eukaryota</taxon>
        <taxon>Fungi</taxon>
        <taxon>Dikarya</taxon>
        <taxon>Basidiomycota</taxon>
        <taxon>Agaricomycotina</taxon>
        <taxon>Agaricomycetes</taxon>
        <taxon>Agaricomycetidae</taxon>
        <taxon>Agaricales</taxon>
        <taxon>Marasmiineae</taxon>
        <taxon>Omphalotaceae</taxon>
        <taxon>Collybiopsis</taxon>
        <taxon>Collybiopsis luxurians</taxon>
    </lineage>
</organism>
<dbReference type="Gene3D" id="2.60.120.260">
    <property type="entry name" value="Galactose-binding domain-like"/>
    <property type="match status" value="1"/>
</dbReference>
<dbReference type="Proteomes" id="UP000053593">
    <property type="component" value="Unassembled WGS sequence"/>
</dbReference>
<dbReference type="HOGENOM" id="CLU_068500_0_0_1"/>
<dbReference type="EMBL" id="KN834794">
    <property type="protein sequence ID" value="KIK56888.1"/>
    <property type="molecule type" value="Genomic_DNA"/>
</dbReference>
<sequence length="238" mass="25179">MSSRIVQTRFLMTATTNSALSFPCPSTSLSQVLVDDMDLAHIQYADGWGLDGNKDFECNGTTHGAINGKSTTATFWFEGVGVQVFGTIGTGSSPISTFQVDNLPAYTFSLDSKAKATLYGIQYYTSPPLEPGNHTLVIASIWQGSTQMFLDYIVYNPIPNAITSTITSTLTCSATFVTAAGLSTGPQSKVISSGTLAGSVIGGTVLGLALGIFLTVIVFRKHKKSKVSPISNRNQIGI</sequence>
<keyword evidence="3" id="KW-1185">Reference proteome</keyword>
<keyword evidence="1" id="KW-1133">Transmembrane helix</keyword>
<name>A0A0D0CNN1_9AGAR</name>
<reference evidence="2 3" key="1">
    <citation type="submission" date="2014-04" db="EMBL/GenBank/DDBJ databases">
        <title>Evolutionary Origins and Diversification of the Mycorrhizal Mutualists.</title>
        <authorList>
            <consortium name="DOE Joint Genome Institute"/>
            <consortium name="Mycorrhizal Genomics Consortium"/>
            <person name="Kohler A."/>
            <person name="Kuo A."/>
            <person name="Nagy L.G."/>
            <person name="Floudas D."/>
            <person name="Copeland A."/>
            <person name="Barry K.W."/>
            <person name="Cichocki N."/>
            <person name="Veneault-Fourrey C."/>
            <person name="LaButti K."/>
            <person name="Lindquist E.A."/>
            <person name="Lipzen A."/>
            <person name="Lundell T."/>
            <person name="Morin E."/>
            <person name="Murat C."/>
            <person name="Riley R."/>
            <person name="Ohm R."/>
            <person name="Sun H."/>
            <person name="Tunlid A."/>
            <person name="Henrissat B."/>
            <person name="Grigoriev I.V."/>
            <person name="Hibbett D.S."/>
            <person name="Martin F."/>
        </authorList>
    </citation>
    <scope>NUCLEOTIDE SEQUENCE [LARGE SCALE GENOMIC DNA]</scope>
    <source>
        <strain evidence="2 3">FD-317 M1</strain>
    </source>
</reference>
<keyword evidence="1" id="KW-0472">Membrane</keyword>
<dbReference type="OrthoDB" id="3265734at2759"/>
<evidence type="ECO:0000313" key="3">
    <source>
        <dbReference type="Proteomes" id="UP000053593"/>
    </source>
</evidence>
<keyword evidence="1" id="KW-0812">Transmembrane</keyword>
<evidence type="ECO:0000256" key="1">
    <source>
        <dbReference type="SAM" id="Phobius"/>
    </source>
</evidence>
<accession>A0A0D0CNN1</accession>